<name>F6ENF3_HOYSD</name>
<dbReference type="eggNOG" id="ENOG50313MT">
    <property type="taxonomic scope" value="Bacteria"/>
</dbReference>
<dbReference type="AlphaFoldDB" id="F6ENF3"/>
<dbReference type="KEGG" id="asd:AS9A_1975"/>
<organism evidence="1 2">
    <name type="scientific">Hoyosella subflava (strain DSM 45089 / JCM 17490 / NBRC 109087 / DQS3-9A1)</name>
    <name type="common">Amycolicicoccus subflavus</name>
    <dbReference type="NCBI Taxonomy" id="443218"/>
    <lineage>
        <taxon>Bacteria</taxon>
        <taxon>Bacillati</taxon>
        <taxon>Actinomycetota</taxon>
        <taxon>Actinomycetes</taxon>
        <taxon>Mycobacteriales</taxon>
        <taxon>Hoyosellaceae</taxon>
        <taxon>Hoyosella</taxon>
    </lineage>
</organism>
<keyword evidence="2" id="KW-1185">Reference proteome</keyword>
<sequence>MCAVPIDGEAHSHVVDVQGRQLMCVCRPCYLLFTETKANLRFRAVPDRYVRFGADALTLDQWNALDIPVGLAFFFRNSVLDRMVTFYPGPAGATESELAVDQWTQIIDAIPHLTLMLPDVEALLIRVPEQGQGQPECFLVPIDACYELVGQLRAVWRGFDGGQDARRRIDAFFSQVAARSKPAVANSAGGGR</sequence>
<accession>F6ENF3</accession>
<dbReference type="InterPro" id="IPR045991">
    <property type="entry name" value="DUF5947"/>
</dbReference>
<dbReference type="EMBL" id="CP002786">
    <property type="protein sequence ID" value="AEF40424.1"/>
    <property type="molecule type" value="Genomic_DNA"/>
</dbReference>
<evidence type="ECO:0000313" key="2">
    <source>
        <dbReference type="Proteomes" id="UP000009235"/>
    </source>
</evidence>
<reference evidence="1 2" key="1">
    <citation type="journal article" date="2011" name="J. Bacteriol.">
        <title>Complete genome sequence of Amycolicicoccus subflavus DQS3-9A1T, an actinomycete isolated from crude oil-polluted soil.</title>
        <authorList>
            <person name="Cai M."/>
            <person name="Chen W.M."/>
            <person name="Nie Y."/>
            <person name="Chi C.Q."/>
            <person name="Wang Y.N."/>
            <person name="Tang Y.Q."/>
            <person name="Li G.Y."/>
            <person name="Wu X.L."/>
        </authorList>
    </citation>
    <scope>NUCLEOTIDE SEQUENCE [LARGE SCALE GENOMIC DNA]</scope>
    <source>
        <strain evidence="2">DSM 45089 / DQS3-9A1</strain>
    </source>
</reference>
<dbReference type="RefSeq" id="WP_013806773.1">
    <property type="nucleotide sequence ID" value="NC_015564.1"/>
</dbReference>
<dbReference type="Pfam" id="PF19372">
    <property type="entry name" value="DUF5947"/>
    <property type="match status" value="1"/>
</dbReference>
<evidence type="ECO:0000313" key="1">
    <source>
        <dbReference type="EMBL" id="AEF40424.1"/>
    </source>
</evidence>
<gene>
    <name evidence="1" type="ordered locus">AS9A_1975</name>
</gene>
<proteinExistence type="predicted"/>
<dbReference type="HOGENOM" id="CLU_085015_0_0_11"/>
<protein>
    <submittedName>
        <fullName evidence="1">Uncharacterized protein</fullName>
    </submittedName>
</protein>
<dbReference type="STRING" id="443218.AS9A_1975"/>
<dbReference type="Proteomes" id="UP000009235">
    <property type="component" value="Chromosome"/>
</dbReference>